<evidence type="ECO:0000313" key="2">
    <source>
        <dbReference type="Proteomes" id="UP000016587"/>
    </source>
</evidence>
<reference evidence="1 2" key="1">
    <citation type="journal article" date="2013" name="J. Bacteriol.">
        <title>Roles of HynAB and Ech, the only two hydrogenases found in the model sulfate reducer Desulfovibrio gigas.</title>
        <authorList>
            <person name="Morais-Silva F.O."/>
            <person name="Santos C.I."/>
            <person name="Rodrigues R."/>
            <person name="Pereira I.A."/>
            <person name="Rodrigues-Pousada C."/>
        </authorList>
    </citation>
    <scope>NUCLEOTIDE SEQUENCE [LARGE SCALE GENOMIC DNA]</scope>
    <source>
        <strain evidence="2">ATCC 19364 / DSM 1382 / NCIMB 9332 / VKM B-1759</strain>
    </source>
</reference>
<dbReference type="RefSeq" id="WP_021758979.1">
    <property type="nucleotide sequence ID" value="NC_022444.1"/>
</dbReference>
<dbReference type="PATRIC" id="fig|1121448.10.peg.435"/>
<dbReference type="HOGENOM" id="CLU_1545187_0_0_7"/>
<organism evidence="1 2">
    <name type="scientific">Megalodesulfovibrio gigas (strain ATCC 19364 / DSM 1382 / NCIMB 9332 / VKM B-1759)</name>
    <name type="common">Desulfovibrio gigas</name>
    <dbReference type="NCBI Taxonomy" id="1121448"/>
    <lineage>
        <taxon>Bacteria</taxon>
        <taxon>Pseudomonadati</taxon>
        <taxon>Thermodesulfobacteriota</taxon>
        <taxon>Desulfovibrionia</taxon>
        <taxon>Desulfovibrionales</taxon>
        <taxon>Desulfovibrionaceae</taxon>
        <taxon>Megalodesulfovibrio</taxon>
    </lineage>
</organism>
<evidence type="ECO:0000313" key="1">
    <source>
        <dbReference type="EMBL" id="AGW12351.1"/>
    </source>
</evidence>
<dbReference type="STRING" id="1121448.DGI_0436"/>
<dbReference type="EMBL" id="CP006585">
    <property type="protein sequence ID" value="AGW12351.1"/>
    <property type="molecule type" value="Genomic_DNA"/>
</dbReference>
<dbReference type="OrthoDB" id="5470667at2"/>
<reference evidence="2" key="2">
    <citation type="submission" date="2013-07" db="EMBL/GenBank/DDBJ databases">
        <authorList>
            <person name="Morais-Silva F.O."/>
            <person name="Rezende A.M."/>
            <person name="Pimentel C."/>
            <person name="Resende D.M."/>
            <person name="Santos C.I."/>
            <person name="Clemente C."/>
            <person name="de Oliveira L.M."/>
            <person name="da Silva S.M."/>
            <person name="Costa D.A."/>
            <person name="Varela-Raposo A."/>
            <person name="Horacio E.C.A."/>
            <person name="Matos M."/>
            <person name="Flores O."/>
            <person name="Ruiz J.C."/>
            <person name="Rodrigues-Pousada C."/>
        </authorList>
    </citation>
    <scope>NUCLEOTIDE SEQUENCE [LARGE SCALE GENOMIC DNA]</scope>
    <source>
        <strain evidence="2">ATCC 19364 / DSM 1382 / NCIMB 9332 / VKM B-1759</strain>
    </source>
</reference>
<dbReference type="eggNOG" id="ENOG50315PK">
    <property type="taxonomic scope" value="Bacteria"/>
</dbReference>
<keyword evidence="2" id="KW-1185">Reference proteome</keyword>
<dbReference type="Proteomes" id="UP000016587">
    <property type="component" value="Chromosome"/>
</dbReference>
<proteinExistence type="predicted"/>
<dbReference type="KEGG" id="dgg:DGI_0436"/>
<accession>T2G878</accession>
<dbReference type="AlphaFoldDB" id="T2G878"/>
<protein>
    <submittedName>
        <fullName evidence="1">Uncharacterized protein</fullName>
    </submittedName>
</protein>
<name>T2G878_MEGG1</name>
<gene>
    <name evidence="1" type="ORF">DGI_0436</name>
</gene>
<sequence>MQLNQEHLKILKDISLFSRVHRYHGMLPRKLALFYDDQAIDELLHAEYIERVHFKYPCGSNTMLLRLTTAGAAALQADVGAAETLPDNVVLDELTQEQWDVLSDIYHTSQLRRYGGILPLEKVEDERMDPKIINKLYARGFLIRVKAEMGSGKKRKGFIISNKGLRYLNLYSPIMQ</sequence>